<accession>A0A8T0HWB3</accession>
<dbReference type="EMBL" id="CM026426">
    <property type="protein sequence ID" value="KAG0574763.1"/>
    <property type="molecule type" value="Genomic_DNA"/>
</dbReference>
<proteinExistence type="predicted"/>
<comment type="caution">
    <text evidence="1">The sequence shown here is derived from an EMBL/GenBank/DDBJ whole genome shotgun (WGS) entry which is preliminary data.</text>
</comment>
<name>A0A8T0HWB3_CERPU</name>
<protein>
    <submittedName>
        <fullName evidence="1">Uncharacterized protein</fullName>
    </submittedName>
</protein>
<dbReference type="AlphaFoldDB" id="A0A8T0HWB3"/>
<evidence type="ECO:0000313" key="2">
    <source>
        <dbReference type="Proteomes" id="UP000822688"/>
    </source>
</evidence>
<dbReference type="Proteomes" id="UP000822688">
    <property type="component" value="Chromosome V"/>
</dbReference>
<evidence type="ECO:0000313" key="1">
    <source>
        <dbReference type="EMBL" id="KAG0574763.1"/>
    </source>
</evidence>
<organism evidence="1 2">
    <name type="scientific">Ceratodon purpureus</name>
    <name type="common">Fire moss</name>
    <name type="synonym">Dicranum purpureum</name>
    <dbReference type="NCBI Taxonomy" id="3225"/>
    <lineage>
        <taxon>Eukaryota</taxon>
        <taxon>Viridiplantae</taxon>
        <taxon>Streptophyta</taxon>
        <taxon>Embryophyta</taxon>
        <taxon>Bryophyta</taxon>
        <taxon>Bryophytina</taxon>
        <taxon>Bryopsida</taxon>
        <taxon>Dicranidae</taxon>
        <taxon>Pseudoditrichales</taxon>
        <taxon>Ditrichaceae</taxon>
        <taxon>Ceratodon</taxon>
    </lineage>
</organism>
<reference evidence="1" key="1">
    <citation type="submission" date="2020-06" db="EMBL/GenBank/DDBJ databases">
        <title>WGS assembly of Ceratodon purpureus strain R40.</title>
        <authorList>
            <person name="Carey S.B."/>
            <person name="Jenkins J."/>
            <person name="Shu S."/>
            <person name="Lovell J.T."/>
            <person name="Sreedasyam A."/>
            <person name="Maumus F."/>
            <person name="Tiley G.P."/>
            <person name="Fernandez-Pozo N."/>
            <person name="Barry K."/>
            <person name="Chen C."/>
            <person name="Wang M."/>
            <person name="Lipzen A."/>
            <person name="Daum C."/>
            <person name="Saski C.A."/>
            <person name="Payton A.C."/>
            <person name="Mcbreen J.C."/>
            <person name="Conrad R.E."/>
            <person name="Kollar L.M."/>
            <person name="Olsson S."/>
            <person name="Huttunen S."/>
            <person name="Landis J.B."/>
            <person name="Wickett N.J."/>
            <person name="Johnson M.G."/>
            <person name="Rensing S.A."/>
            <person name="Grimwood J."/>
            <person name="Schmutz J."/>
            <person name="Mcdaniel S.F."/>
        </authorList>
    </citation>
    <scope>NUCLEOTIDE SEQUENCE</scope>
    <source>
        <strain evidence="1">R40</strain>
    </source>
</reference>
<sequence length="104" mass="11202">MCINAQFNHTLTTQSQESQVVTSTRIKTELTHKRYGSCCTNRLNSLAPANSTQPWSIISLGLSCSPTVLTVVAACSRCMPMLLITSQAIAQTSSSSDSRSSTMQ</sequence>
<gene>
    <name evidence="1" type="ORF">KC19_VG288900</name>
</gene>
<keyword evidence="2" id="KW-1185">Reference proteome</keyword>